<dbReference type="RefSeq" id="XP_024780320.1">
    <property type="nucleotide sequence ID" value="XM_024913212.1"/>
</dbReference>
<name>A0A2T4AU99_TRIHA</name>
<dbReference type="AlphaFoldDB" id="A0A2T4AU99"/>
<proteinExistence type="predicted"/>
<feature type="compositionally biased region" description="Basic and acidic residues" evidence="1">
    <location>
        <begin position="215"/>
        <end position="231"/>
    </location>
</feature>
<dbReference type="Proteomes" id="UP000241690">
    <property type="component" value="Unassembled WGS sequence"/>
</dbReference>
<keyword evidence="3" id="KW-1185">Reference proteome</keyword>
<reference evidence="2 3" key="1">
    <citation type="submission" date="2016-07" db="EMBL/GenBank/DDBJ databases">
        <title>Multiple horizontal gene transfer events from other fungi enriched the ability of initially mycotrophic Trichoderma (Ascomycota) to feed on dead plant biomass.</title>
        <authorList>
            <consortium name="DOE Joint Genome Institute"/>
            <person name="Aerts A."/>
            <person name="Atanasova L."/>
            <person name="Chenthamara K."/>
            <person name="Zhang J."/>
            <person name="Grujic M."/>
            <person name="Henrissat B."/>
            <person name="Kuo A."/>
            <person name="Salamov A."/>
            <person name="Lipzen A."/>
            <person name="Labutti K."/>
            <person name="Barry K."/>
            <person name="Miao Y."/>
            <person name="Rahimi M.J."/>
            <person name="Shen Q."/>
            <person name="Grigoriev I.V."/>
            <person name="Kubicek C.P."/>
            <person name="Druzhinina I.S."/>
        </authorList>
    </citation>
    <scope>NUCLEOTIDE SEQUENCE [LARGE SCALE GENOMIC DNA]</scope>
    <source>
        <strain evidence="2 3">CBS 226.95</strain>
    </source>
</reference>
<sequence length="231" mass="25768">MGFSAGLALDPARQSGEQTNSHSLAKTCSLQKVPLLLLLSPCGDCPPPLEQKSPELCDRPSTWTMCAHLPDAVLLSRGRKNAHKHSWCRAMRPGVLHTNCTVWYGMVWVSVALGWWPFADPSPAALPKGPQRPPEALLIERRSAVARYLPKYASPLVPLVPLVPRLVDRLIFPSGERRFSFSILHASRSVCTTRPLQLIGNPRLRRTSRPNMVKQNDKDKSEKTKEKRVPC</sequence>
<dbReference type="GeneID" id="36621773"/>
<dbReference type="EMBL" id="KZ679675">
    <property type="protein sequence ID" value="PTB60643.1"/>
    <property type="molecule type" value="Genomic_DNA"/>
</dbReference>
<gene>
    <name evidence="2" type="ORF">M431DRAFT_192079</name>
</gene>
<evidence type="ECO:0000256" key="1">
    <source>
        <dbReference type="SAM" id="MobiDB-lite"/>
    </source>
</evidence>
<protein>
    <submittedName>
        <fullName evidence="2">Uncharacterized protein</fullName>
    </submittedName>
</protein>
<feature type="region of interest" description="Disordered" evidence="1">
    <location>
        <begin position="201"/>
        <end position="231"/>
    </location>
</feature>
<evidence type="ECO:0000313" key="2">
    <source>
        <dbReference type="EMBL" id="PTB60643.1"/>
    </source>
</evidence>
<evidence type="ECO:0000313" key="3">
    <source>
        <dbReference type="Proteomes" id="UP000241690"/>
    </source>
</evidence>
<accession>A0A2T4AU99</accession>
<organism evidence="2 3">
    <name type="scientific">Trichoderma harzianum CBS 226.95</name>
    <dbReference type="NCBI Taxonomy" id="983964"/>
    <lineage>
        <taxon>Eukaryota</taxon>
        <taxon>Fungi</taxon>
        <taxon>Dikarya</taxon>
        <taxon>Ascomycota</taxon>
        <taxon>Pezizomycotina</taxon>
        <taxon>Sordariomycetes</taxon>
        <taxon>Hypocreomycetidae</taxon>
        <taxon>Hypocreales</taxon>
        <taxon>Hypocreaceae</taxon>
        <taxon>Trichoderma</taxon>
    </lineage>
</organism>
<feature type="region of interest" description="Disordered" evidence="1">
    <location>
        <begin position="1"/>
        <end position="21"/>
    </location>
</feature>